<evidence type="ECO:0000259" key="3">
    <source>
        <dbReference type="PROSITE" id="PS50003"/>
    </source>
</evidence>
<dbReference type="InterPro" id="IPR046868">
    <property type="entry name" value="BAR_4"/>
</dbReference>
<comment type="caution">
    <text evidence="4">The sequence shown here is derived from an EMBL/GenBank/DDBJ whole genome shotgun (WGS) entry which is preliminary data.</text>
</comment>
<dbReference type="SMART" id="SM00233">
    <property type="entry name" value="PH"/>
    <property type="match status" value="1"/>
</dbReference>
<feature type="compositionally biased region" description="Polar residues" evidence="2">
    <location>
        <begin position="13"/>
        <end position="25"/>
    </location>
</feature>
<sequence>MAATLSQEDKQPTLRQGNTFDSMTSEEAIPVEKGDVAGLLVERLRAWKHAVGYIEAYVSHTEAAHKVMAKEYEKVLKTVSEPLREGHHFAQDIGGVASFFENVRTNTQAITQSHHETERALKTHVLPILGRLHTEIKDRSKQIRSASEKSSKSVTKARNLTQNHIELLGQHASGFDSMGSGQSTAPGGLAHITIPGTHSHGNGGKLKPDVDPYILQRGVLHRLHKQIIEENNHRQDLLGVQNQMQQFEAHIVQTIQQALGSFYEHVGAQADKQKALYGDIIAAGQKLPPDFEWNGFTTRHADVLIDPSSPARSIESVQFPNQGHRSTKALVEGTLNRKGKVMRSYSAAYYVVTPSKYMHEFKDNDNYSKDPSPEVSLYLPDCTVGALSKSPDAKFIISGKDAGSTVKALSTKHDYAFKAATHEEAAKWHQIISVCAGLTTNESPLQSPISPTASGAAPGAATPPSYSRTSTQELGVTHVGTNGAGSAPAESKVSGVPIVAAGDVKKP</sequence>
<keyword evidence="1" id="KW-0597">Phosphoprotein</keyword>
<dbReference type="Gene3D" id="2.30.29.30">
    <property type="entry name" value="Pleckstrin-homology domain (PH domain)/Phosphotyrosine-binding domain (PTB)"/>
    <property type="match status" value="1"/>
</dbReference>
<dbReference type="EMBL" id="NESQ01000028">
    <property type="protein sequence ID" value="PUU82426.1"/>
    <property type="molecule type" value="Genomic_DNA"/>
</dbReference>
<dbReference type="Pfam" id="PF20399">
    <property type="entry name" value="PH_20"/>
    <property type="match status" value="1"/>
</dbReference>
<evidence type="ECO:0000256" key="2">
    <source>
        <dbReference type="SAM" id="MobiDB-lite"/>
    </source>
</evidence>
<dbReference type="STRING" id="42251.A0A2T7A3W1"/>
<dbReference type="PROSITE" id="PS50003">
    <property type="entry name" value="PH_DOMAIN"/>
    <property type="match status" value="1"/>
</dbReference>
<accession>A0A2T7A3W1</accession>
<name>A0A2T7A3W1_TUBBO</name>
<dbReference type="InterPro" id="IPR011993">
    <property type="entry name" value="PH-like_dom_sf"/>
</dbReference>
<dbReference type="InterPro" id="IPR046869">
    <property type="entry name" value="SLM1/RGC1-like_PH"/>
</dbReference>
<dbReference type="InterPro" id="IPR001849">
    <property type="entry name" value="PH_domain"/>
</dbReference>
<organism evidence="4 5">
    <name type="scientific">Tuber borchii</name>
    <name type="common">White truffle</name>
    <dbReference type="NCBI Taxonomy" id="42251"/>
    <lineage>
        <taxon>Eukaryota</taxon>
        <taxon>Fungi</taxon>
        <taxon>Dikarya</taxon>
        <taxon>Ascomycota</taxon>
        <taxon>Pezizomycotina</taxon>
        <taxon>Pezizomycetes</taxon>
        <taxon>Pezizales</taxon>
        <taxon>Tuberaceae</taxon>
        <taxon>Tuber</taxon>
    </lineage>
</organism>
<dbReference type="Proteomes" id="UP000244722">
    <property type="component" value="Unassembled WGS sequence"/>
</dbReference>
<dbReference type="InterPro" id="IPR043453">
    <property type="entry name" value="Slm1_PH"/>
</dbReference>
<evidence type="ECO:0000256" key="1">
    <source>
        <dbReference type="ARBA" id="ARBA00022553"/>
    </source>
</evidence>
<feature type="region of interest" description="Disordered" evidence="2">
    <location>
        <begin position="1"/>
        <end position="26"/>
    </location>
</feature>
<feature type="region of interest" description="Disordered" evidence="2">
    <location>
        <begin position="445"/>
        <end position="493"/>
    </location>
</feature>
<dbReference type="AlphaFoldDB" id="A0A2T7A3W1"/>
<proteinExistence type="predicted"/>
<evidence type="ECO:0000313" key="5">
    <source>
        <dbReference type="Proteomes" id="UP000244722"/>
    </source>
</evidence>
<reference evidence="4 5" key="1">
    <citation type="submission" date="2017-04" db="EMBL/GenBank/DDBJ databases">
        <title>Draft genome sequence of Tuber borchii Vittad., a whitish edible truffle.</title>
        <authorList>
            <consortium name="DOE Joint Genome Institute"/>
            <person name="Murat C."/>
            <person name="Kuo A."/>
            <person name="Barry K.W."/>
            <person name="Clum A."/>
            <person name="Dockter R.B."/>
            <person name="Fauchery L."/>
            <person name="Iotti M."/>
            <person name="Kohler A."/>
            <person name="Labutti K."/>
            <person name="Lindquist E.A."/>
            <person name="Lipzen A."/>
            <person name="Ohm R.A."/>
            <person name="Wang M."/>
            <person name="Grigoriev I.V."/>
            <person name="Zambonelli A."/>
            <person name="Martin F.M."/>
        </authorList>
    </citation>
    <scope>NUCLEOTIDE SEQUENCE [LARGE SCALE GENOMIC DNA]</scope>
    <source>
        <strain evidence="4 5">Tbo3840</strain>
    </source>
</reference>
<gene>
    <name evidence="4" type="ORF">B9Z19DRAFT_1074864</name>
</gene>
<dbReference type="SUPFAM" id="SSF50729">
    <property type="entry name" value="PH domain-like"/>
    <property type="match status" value="1"/>
</dbReference>
<feature type="compositionally biased region" description="Low complexity" evidence="2">
    <location>
        <begin position="447"/>
        <end position="467"/>
    </location>
</feature>
<keyword evidence="5" id="KW-1185">Reference proteome</keyword>
<evidence type="ECO:0000313" key="4">
    <source>
        <dbReference type="EMBL" id="PUU82426.1"/>
    </source>
</evidence>
<dbReference type="PANTHER" id="PTHR31941:SF1">
    <property type="entry name" value="CYTOSKELETAL SIGNALING PROTEIN SLM1"/>
    <property type="match status" value="1"/>
</dbReference>
<dbReference type="Pfam" id="PF20400">
    <property type="entry name" value="BAR_4"/>
    <property type="match status" value="1"/>
</dbReference>
<protein>
    <recommendedName>
        <fullName evidence="3">PH domain-containing protein</fullName>
    </recommendedName>
</protein>
<dbReference type="Gene3D" id="1.20.1270.60">
    <property type="entry name" value="Arfaptin homology (AH) domain/BAR domain"/>
    <property type="match status" value="1"/>
</dbReference>
<dbReference type="CDD" id="cd13311">
    <property type="entry name" value="PH_Slm1"/>
    <property type="match status" value="1"/>
</dbReference>
<dbReference type="OrthoDB" id="2264563at2759"/>
<dbReference type="PANTHER" id="PTHR31941">
    <property type="entry name" value="CYTOSKELETAL SIGNALING PROTEIN SLM1"/>
    <property type="match status" value="1"/>
</dbReference>
<feature type="domain" description="PH" evidence="3">
    <location>
        <begin position="328"/>
        <end position="437"/>
    </location>
</feature>
<dbReference type="InterPro" id="IPR027267">
    <property type="entry name" value="AH/BAR_dom_sf"/>
</dbReference>